<dbReference type="InterPro" id="IPR051260">
    <property type="entry name" value="Diverse_substr_monoxygenases"/>
</dbReference>
<dbReference type="Pfam" id="PF00296">
    <property type="entry name" value="Bac_luciferase"/>
    <property type="match status" value="1"/>
</dbReference>
<evidence type="ECO:0000256" key="1">
    <source>
        <dbReference type="ARBA" id="ARBA00022630"/>
    </source>
</evidence>
<name>A0A398CD33_9BACL</name>
<comment type="caution">
    <text evidence="7">The sequence shown here is derived from an EMBL/GenBank/DDBJ whole genome shotgun (WGS) entry which is preliminary data.</text>
</comment>
<evidence type="ECO:0000256" key="3">
    <source>
        <dbReference type="ARBA" id="ARBA00023002"/>
    </source>
</evidence>
<dbReference type="Proteomes" id="UP000266340">
    <property type="component" value="Unassembled WGS sequence"/>
</dbReference>
<keyword evidence="4" id="KW-0503">Monooxygenase</keyword>
<dbReference type="Gene3D" id="3.20.20.30">
    <property type="entry name" value="Luciferase-like domain"/>
    <property type="match status" value="1"/>
</dbReference>
<evidence type="ECO:0000256" key="4">
    <source>
        <dbReference type="ARBA" id="ARBA00023033"/>
    </source>
</evidence>
<evidence type="ECO:0000313" key="7">
    <source>
        <dbReference type="EMBL" id="RIE00325.1"/>
    </source>
</evidence>
<feature type="domain" description="Luciferase-like" evidence="6">
    <location>
        <begin position="1"/>
        <end position="75"/>
    </location>
</feature>
<dbReference type="InterPro" id="IPR036661">
    <property type="entry name" value="Luciferase-like_sf"/>
</dbReference>
<sequence>MAAVTEHLGFAVTSSITYDHPYAMARKMSTLDHLTGGRIGWNIVTSNLNSAALNFGWREQLEHDRRYDRATNFLRCATSYGNEAGRTMRSFGIGSGASTPTRPKFTISDTRASSSRCRAFICPSHRPSGRRCSSRPAPRSGEGCSPQSTRNASF</sequence>
<reference evidence="7 8" key="1">
    <citation type="submission" date="2018-09" db="EMBL/GenBank/DDBJ databases">
        <title>Cohnella cavernae sp. nov., isolated from a karst cave.</title>
        <authorList>
            <person name="Zhu H."/>
        </authorList>
    </citation>
    <scope>NUCLEOTIDE SEQUENCE [LARGE SCALE GENOMIC DNA]</scope>
    <source>
        <strain evidence="7 8">K2E09-144</strain>
    </source>
</reference>
<evidence type="ECO:0000256" key="2">
    <source>
        <dbReference type="ARBA" id="ARBA00022643"/>
    </source>
</evidence>
<dbReference type="PANTHER" id="PTHR30011:SF16">
    <property type="entry name" value="C2H2 FINGER DOMAIN TRANSCRIPTION FACTOR (EUROFUNG)-RELATED"/>
    <property type="match status" value="1"/>
</dbReference>
<protein>
    <submittedName>
        <fullName evidence="7">LLM class flavin-dependent oxidoreductase</fullName>
    </submittedName>
</protein>
<keyword evidence="3" id="KW-0560">Oxidoreductase</keyword>
<evidence type="ECO:0000259" key="6">
    <source>
        <dbReference type="Pfam" id="PF00296"/>
    </source>
</evidence>
<keyword evidence="2" id="KW-0288">FMN</keyword>
<keyword evidence="1" id="KW-0285">Flavoprotein</keyword>
<feature type="compositionally biased region" description="Polar residues" evidence="5">
    <location>
        <begin position="145"/>
        <end position="154"/>
    </location>
</feature>
<dbReference type="GO" id="GO:0004497">
    <property type="term" value="F:monooxygenase activity"/>
    <property type="evidence" value="ECO:0007669"/>
    <property type="project" value="UniProtKB-KW"/>
</dbReference>
<gene>
    <name evidence="7" type="ORF">D3H35_29235</name>
</gene>
<feature type="region of interest" description="Disordered" evidence="5">
    <location>
        <begin position="125"/>
        <end position="154"/>
    </location>
</feature>
<evidence type="ECO:0000313" key="8">
    <source>
        <dbReference type="Proteomes" id="UP000266340"/>
    </source>
</evidence>
<dbReference type="EMBL" id="QXJM01000058">
    <property type="protein sequence ID" value="RIE00325.1"/>
    <property type="molecule type" value="Genomic_DNA"/>
</dbReference>
<keyword evidence="8" id="KW-1185">Reference proteome</keyword>
<dbReference type="InterPro" id="IPR011251">
    <property type="entry name" value="Luciferase-like_dom"/>
</dbReference>
<dbReference type="AlphaFoldDB" id="A0A398CD33"/>
<accession>A0A398CD33</accession>
<dbReference type="PANTHER" id="PTHR30011">
    <property type="entry name" value="ALKANESULFONATE MONOOXYGENASE-RELATED"/>
    <property type="match status" value="1"/>
</dbReference>
<organism evidence="7 8">
    <name type="scientific">Cohnella faecalis</name>
    <dbReference type="NCBI Taxonomy" id="2315694"/>
    <lineage>
        <taxon>Bacteria</taxon>
        <taxon>Bacillati</taxon>
        <taxon>Bacillota</taxon>
        <taxon>Bacilli</taxon>
        <taxon>Bacillales</taxon>
        <taxon>Paenibacillaceae</taxon>
        <taxon>Cohnella</taxon>
    </lineage>
</organism>
<dbReference type="SUPFAM" id="SSF51679">
    <property type="entry name" value="Bacterial luciferase-like"/>
    <property type="match status" value="1"/>
</dbReference>
<dbReference type="GO" id="GO:0016705">
    <property type="term" value="F:oxidoreductase activity, acting on paired donors, with incorporation or reduction of molecular oxygen"/>
    <property type="evidence" value="ECO:0007669"/>
    <property type="project" value="InterPro"/>
</dbReference>
<evidence type="ECO:0000256" key="5">
    <source>
        <dbReference type="SAM" id="MobiDB-lite"/>
    </source>
</evidence>
<proteinExistence type="predicted"/>